<reference evidence="3" key="1">
    <citation type="submission" date="2020-11" db="EMBL/GenBank/DDBJ databases">
        <authorList>
            <person name="Tran Van P."/>
        </authorList>
    </citation>
    <scope>NUCLEOTIDE SEQUENCE</scope>
</reference>
<dbReference type="SUPFAM" id="SSF53254">
    <property type="entry name" value="Phosphoglycerate mutase-like"/>
    <property type="match status" value="2"/>
</dbReference>
<dbReference type="GO" id="GO:0016791">
    <property type="term" value="F:phosphatase activity"/>
    <property type="evidence" value="ECO:0007669"/>
    <property type="project" value="TreeGrafter"/>
</dbReference>
<dbReference type="Gene3D" id="3.40.50.1240">
    <property type="entry name" value="Phosphoglycerate mutase-like"/>
    <property type="match status" value="2"/>
</dbReference>
<protein>
    <submittedName>
        <fullName evidence="3">Uncharacterized protein</fullName>
    </submittedName>
</protein>
<dbReference type="EMBL" id="CAJPIZ010011917">
    <property type="protein sequence ID" value="CAG2113415.1"/>
    <property type="molecule type" value="Genomic_DNA"/>
</dbReference>
<dbReference type="InterPro" id="IPR000560">
    <property type="entry name" value="His_Pase_clade-2"/>
</dbReference>
<evidence type="ECO:0000313" key="4">
    <source>
        <dbReference type="Proteomes" id="UP000759131"/>
    </source>
</evidence>
<dbReference type="InterPro" id="IPR050645">
    <property type="entry name" value="Histidine_acid_phosphatase"/>
</dbReference>
<gene>
    <name evidence="3" type="ORF">OSB1V03_LOCUS13384</name>
</gene>
<evidence type="ECO:0000256" key="2">
    <source>
        <dbReference type="SAM" id="SignalP"/>
    </source>
</evidence>
<keyword evidence="4" id="KW-1185">Reference proteome</keyword>
<dbReference type="PANTHER" id="PTHR11567">
    <property type="entry name" value="ACID PHOSPHATASE-RELATED"/>
    <property type="match status" value="1"/>
</dbReference>
<name>A0A7R9L122_9ACAR</name>
<dbReference type="Pfam" id="PF00328">
    <property type="entry name" value="His_Phos_2"/>
    <property type="match status" value="2"/>
</dbReference>
<proteinExistence type="inferred from homology"/>
<feature type="chain" id="PRO_5036211085" evidence="2">
    <location>
        <begin position="20"/>
        <end position="699"/>
    </location>
</feature>
<dbReference type="OrthoDB" id="5821688at2759"/>
<dbReference type="InterPro" id="IPR029033">
    <property type="entry name" value="His_PPase_superfam"/>
</dbReference>
<comment type="similarity">
    <text evidence="1">Belongs to the histidine acid phosphatase family.</text>
</comment>
<dbReference type="EMBL" id="OC866492">
    <property type="protein sequence ID" value="CAD7632985.1"/>
    <property type="molecule type" value="Genomic_DNA"/>
</dbReference>
<dbReference type="CDD" id="cd07061">
    <property type="entry name" value="HP_HAP_like"/>
    <property type="match status" value="2"/>
</dbReference>
<organism evidence="3">
    <name type="scientific">Medioppia subpectinata</name>
    <dbReference type="NCBI Taxonomy" id="1979941"/>
    <lineage>
        <taxon>Eukaryota</taxon>
        <taxon>Metazoa</taxon>
        <taxon>Ecdysozoa</taxon>
        <taxon>Arthropoda</taxon>
        <taxon>Chelicerata</taxon>
        <taxon>Arachnida</taxon>
        <taxon>Acari</taxon>
        <taxon>Acariformes</taxon>
        <taxon>Sarcoptiformes</taxon>
        <taxon>Oribatida</taxon>
        <taxon>Brachypylina</taxon>
        <taxon>Oppioidea</taxon>
        <taxon>Oppiidae</taxon>
        <taxon>Medioppia</taxon>
    </lineage>
</organism>
<evidence type="ECO:0000256" key="1">
    <source>
        <dbReference type="ARBA" id="ARBA00005375"/>
    </source>
</evidence>
<accession>A0A7R9L122</accession>
<dbReference type="PANTHER" id="PTHR11567:SF210">
    <property type="entry name" value="ACID PHOSPHATASE 5-RELATED"/>
    <property type="match status" value="1"/>
</dbReference>
<dbReference type="AlphaFoldDB" id="A0A7R9L122"/>
<feature type="non-terminal residue" evidence="3">
    <location>
        <position position="699"/>
    </location>
</feature>
<keyword evidence="2" id="KW-0732">Signal</keyword>
<evidence type="ECO:0000313" key="3">
    <source>
        <dbReference type="EMBL" id="CAD7632985.1"/>
    </source>
</evidence>
<feature type="signal peptide" evidence="2">
    <location>
        <begin position="1"/>
        <end position="19"/>
    </location>
</feature>
<sequence length="699" mass="79574">MMFLLLLVVTIAATQIPSAYPWDNHDISTLKFLQVVHRHGDRAITKIYDKDPYKDLAHWPEGLGELSAKGRYRAYKLGQYIRHHYDQYLDHDYNPREVYARSSAKSRCLDSVTTLLAGLYPPNNTLYQWGDTNSTVPLGQSWQPIPIYTYPKERMNDDLLLRTDRKCAVADKIVTQMLNTPEVVKALDGVNELLVKLNETMGAKIRSLFDVKAVYDHLWVESQRGYHWSAKGVWSREFEVGVFAALKPLAELLWFQEWNSKVVQRLRAGPLVGELTANFEHKVSGNKSGISDNSGTKLNVYSANDAVVSVLMRALDVYNNAIVPFSATLLFELHQKLGVTGAEGHFVRLYYYNATLQEGKQPYLFTLPGCDGQADCPFDRFKQLTKPMIPDDWAKELLTTIATTQLPGAYLWDNDNMATLKLLQVVHRHGDRAITKIYANDPYKDTANWPEGIAELSAKGRYRCYKVGQYLRQHYSAYLSQTYSPREVYARSSAKSRCLDSVSTLLAGLYPPDNPSHQWDVDSTAPLGQRWQPIPIYTYPRERMNDDRLLRTDEPCPAADRAITDLFNEASVAEAMNAARDVMDKLRQSMPATIGNLLDAKNVYDHLWVEAERGRLWSAKGVWSREWEDQMFVAMKPLAKLLWFQEWNSSVVQRLKAGPLWAELTGNFRRKVAGNLGIDSGVKVFVYSTHDAIVAVLMH</sequence>
<dbReference type="Proteomes" id="UP000759131">
    <property type="component" value="Unassembled WGS sequence"/>
</dbReference>